<gene>
    <name evidence="2" type="primary">mftB</name>
    <name evidence="2" type="ORF">GCM10010528_05210</name>
</gene>
<dbReference type="Pfam" id="PF26520">
    <property type="entry name" value="MftB_chaperone"/>
    <property type="match status" value="1"/>
</dbReference>
<evidence type="ECO:0000313" key="2">
    <source>
        <dbReference type="EMBL" id="GAA3026429.1"/>
    </source>
</evidence>
<protein>
    <submittedName>
        <fullName evidence="2">Mycofactocin biosynthesis chaperone MftB</fullName>
    </submittedName>
</protein>
<dbReference type="EMBL" id="BAAAVS010000008">
    <property type="protein sequence ID" value="GAA3026429.1"/>
    <property type="molecule type" value="Genomic_DNA"/>
</dbReference>
<comment type="caution">
    <text evidence="2">The sequence shown here is derived from an EMBL/GenBank/DDBJ whole genome shotgun (WGS) entry which is preliminary data.</text>
</comment>
<proteinExistence type="predicted"/>
<dbReference type="InterPro" id="IPR023850">
    <property type="entry name" value="MftB"/>
</dbReference>
<sequence length="116" mass="12086">MSAPAPATRPGDRSAVAGPGAADSPFDLGTAWTLNPKVAVRPEPFGALLYHFGTRKLSFLKNRTVVGVVQALHQHPDAESALAAAGIDAASRPLYLQALTALADSGMIIPREEGQQ</sequence>
<evidence type="ECO:0000256" key="1">
    <source>
        <dbReference type="SAM" id="MobiDB-lite"/>
    </source>
</evidence>
<name>A0ABN3YDM8_9ACTN</name>
<organism evidence="2 3">
    <name type="scientific">Gordonia defluvii</name>
    <dbReference type="NCBI Taxonomy" id="283718"/>
    <lineage>
        <taxon>Bacteria</taxon>
        <taxon>Bacillati</taxon>
        <taxon>Actinomycetota</taxon>
        <taxon>Actinomycetes</taxon>
        <taxon>Mycobacteriales</taxon>
        <taxon>Gordoniaceae</taxon>
        <taxon>Gordonia</taxon>
    </lineage>
</organism>
<dbReference type="Proteomes" id="UP001501035">
    <property type="component" value="Unassembled WGS sequence"/>
</dbReference>
<evidence type="ECO:0000313" key="3">
    <source>
        <dbReference type="Proteomes" id="UP001501035"/>
    </source>
</evidence>
<accession>A0ABN3YDM8</accession>
<dbReference type="RefSeq" id="WP_344716319.1">
    <property type="nucleotide sequence ID" value="NZ_BAAAVS010000008.1"/>
</dbReference>
<dbReference type="NCBIfam" id="TIGR03967">
    <property type="entry name" value="mycofact_MftB"/>
    <property type="match status" value="1"/>
</dbReference>
<feature type="region of interest" description="Disordered" evidence="1">
    <location>
        <begin position="1"/>
        <end position="24"/>
    </location>
</feature>
<keyword evidence="3" id="KW-1185">Reference proteome</keyword>
<reference evidence="2 3" key="1">
    <citation type="journal article" date="2019" name="Int. J. Syst. Evol. Microbiol.">
        <title>The Global Catalogue of Microorganisms (GCM) 10K type strain sequencing project: providing services to taxonomists for standard genome sequencing and annotation.</title>
        <authorList>
            <consortium name="The Broad Institute Genomics Platform"/>
            <consortium name="The Broad Institute Genome Sequencing Center for Infectious Disease"/>
            <person name="Wu L."/>
            <person name="Ma J."/>
        </authorList>
    </citation>
    <scope>NUCLEOTIDE SEQUENCE [LARGE SCALE GENOMIC DNA]</scope>
    <source>
        <strain evidence="2 3">JCM 14234</strain>
    </source>
</reference>